<reference evidence="2" key="1">
    <citation type="submission" date="2014-11" db="EMBL/GenBank/DDBJ databases">
        <authorList>
            <person name="Amaro Gonzalez C."/>
        </authorList>
    </citation>
    <scope>NUCLEOTIDE SEQUENCE</scope>
</reference>
<keyword evidence="1" id="KW-0812">Transmembrane</keyword>
<dbReference type="AlphaFoldDB" id="A0A0E9XN38"/>
<keyword evidence="1" id="KW-0472">Membrane</keyword>
<sequence length="75" mass="8682">MINLEVSKSKPNWENQRETSAIFDSGHQTGKHGNLPRVSYTPVFSRQKTLSDPNNYMSIKLPILFFAFALILHRY</sequence>
<proteinExistence type="predicted"/>
<evidence type="ECO:0000313" key="2">
    <source>
        <dbReference type="EMBL" id="JAI03129.1"/>
    </source>
</evidence>
<organism evidence="2">
    <name type="scientific">Anguilla anguilla</name>
    <name type="common">European freshwater eel</name>
    <name type="synonym">Muraena anguilla</name>
    <dbReference type="NCBI Taxonomy" id="7936"/>
    <lineage>
        <taxon>Eukaryota</taxon>
        <taxon>Metazoa</taxon>
        <taxon>Chordata</taxon>
        <taxon>Craniata</taxon>
        <taxon>Vertebrata</taxon>
        <taxon>Euteleostomi</taxon>
        <taxon>Actinopterygii</taxon>
        <taxon>Neopterygii</taxon>
        <taxon>Teleostei</taxon>
        <taxon>Anguilliformes</taxon>
        <taxon>Anguillidae</taxon>
        <taxon>Anguilla</taxon>
    </lineage>
</organism>
<dbReference type="EMBL" id="GBXM01005449">
    <property type="protein sequence ID" value="JAI03129.1"/>
    <property type="molecule type" value="Transcribed_RNA"/>
</dbReference>
<protein>
    <submittedName>
        <fullName evidence="2">Uncharacterized protein</fullName>
    </submittedName>
</protein>
<keyword evidence="1" id="KW-1133">Transmembrane helix</keyword>
<accession>A0A0E9XN38</accession>
<reference evidence="2" key="2">
    <citation type="journal article" date="2015" name="Fish Shellfish Immunol.">
        <title>Early steps in the European eel (Anguilla anguilla)-Vibrio vulnificus interaction in the gills: Role of the RtxA13 toxin.</title>
        <authorList>
            <person name="Callol A."/>
            <person name="Pajuelo D."/>
            <person name="Ebbesson L."/>
            <person name="Teles M."/>
            <person name="MacKenzie S."/>
            <person name="Amaro C."/>
        </authorList>
    </citation>
    <scope>NUCLEOTIDE SEQUENCE</scope>
</reference>
<evidence type="ECO:0000256" key="1">
    <source>
        <dbReference type="SAM" id="Phobius"/>
    </source>
</evidence>
<name>A0A0E9XN38_ANGAN</name>
<feature type="transmembrane region" description="Helical" evidence="1">
    <location>
        <begin position="55"/>
        <end position="72"/>
    </location>
</feature>